<dbReference type="PANTHER" id="PTHR23274:SF48">
    <property type="entry name" value="ATP-DEPENDENT DNA HELICASE"/>
    <property type="match status" value="1"/>
</dbReference>
<name>A0AAV2ZIG7_9STRA</name>
<dbReference type="GO" id="GO:0006260">
    <property type="term" value="P:DNA replication"/>
    <property type="evidence" value="ECO:0007669"/>
    <property type="project" value="TreeGrafter"/>
</dbReference>
<organism evidence="1 2">
    <name type="scientific">Lagenidium giganteum</name>
    <dbReference type="NCBI Taxonomy" id="4803"/>
    <lineage>
        <taxon>Eukaryota</taxon>
        <taxon>Sar</taxon>
        <taxon>Stramenopiles</taxon>
        <taxon>Oomycota</taxon>
        <taxon>Peronosporomycetes</taxon>
        <taxon>Pythiales</taxon>
        <taxon>Pythiaceae</taxon>
    </lineage>
</organism>
<dbReference type="GO" id="GO:0005657">
    <property type="term" value="C:replication fork"/>
    <property type="evidence" value="ECO:0007669"/>
    <property type="project" value="TreeGrafter"/>
</dbReference>
<dbReference type="Proteomes" id="UP001146120">
    <property type="component" value="Unassembled WGS sequence"/>
</dbReference>
<comment type="caution">
    <text evidence="1">The sequence shown here is derived from an EMBL/GenBank/DDBJ whole genome shotgun (WGS) entry which is preliminary data.</text>
</comment>
<dbReference type="PANTHER" id="PTHR23274">
    <property type="entry name" value="DNA HELICASE-RELATED"/>
    <property type="match status" value="1"/>
</dbReference>
<sequence>MLPRIPICPTSLPLNFKRRQFLVRPAFAITIIKSQGQTLAVAEFPCLRGQLYVVVSGVSIASELKILSLDRVGNKKTSMKNVVYREILI</sequence>
<evidence type="ECO:0000313" key="2">
    <source>
        <dbReference type="Proteomes" id="UP001146120"/>
    </source>
</evidence>
<reference evidence="1" key="2">
    <citation type="journal article" date="2023" name="Microbiol Resour">
        <title>Decontamination and Annotation of the Draft Genome Sequence of the Oomycete Lagenidium giganteum ARSEF 373.</title>
        <authorList>
            <person name="Morgan W.R."/>
            <person name="Tartar A."/>
        </authorList>
    </citation>
    <scope>NUCLEOTIDE SEQUENCE</scope>
    <source>
        <strain evidence="1">ARSEF 373</strain>
    </source>
</reference>
<reference evidence="1" key="1">
    <citation type="submission" date="2022-11" db="EMBL/GenBank/DDBJ databases">
        <authorList>
            <person name="Morgan W.R."/>
            <person name="Tartar A."/>
        </authorList>
    </citation>
    <scope>NUCLEOTIDE SEQUENCE</scope>
    <source>
        <strain evidence="1">ARSEF 373</strain>
    </source>
</reference>
<protein>
    <submittedName>
        <fullName evidence="1">Uncharacterized protein</fullName>
    </submittedName>
</protein>
<dbReference type="EMBL" id="DAKRPA010000007">
    <property type="protein sequence ID" value="DBA04533.1"/>
    <property type="molecule type" value="Genomic_DNA"/>
</dbReference>
<gene>
    <name evidence="1" type="ORF">N0F65_011081</name>
</gene>
<accession>A0AAV2ZIG7</accession>
<proteinExistence type="predicted"/>
<keyword evidence="2" id="KW-1185">Reference proteome</keyword>
<dbReference type="AlphaFoldDB" id="A0AAV2ZIG7"/>
<evidence type="ECO:0000313" key="1">
    <source>
        <dbReference type="EMBL" id="DBA04533.1"/>
    </source>
</evidence>